<reference evidence="1" key="1">
    <citation type="submission" date="2017-12" db="EMBL/GenBank/DDBJ databases">
        <title>Gene loss provides genomic basis for host adaptation in cereal stripe rust fungi.</title>
        <authorList>
            <person name="Xia C."/>
        </authorList>
    </citation>
    <scope>NUCLEOTIDE SEQUENCE [LARGE SCALE GENOMIC DNA]</scope>
    <source>
        <strain evidence="1">93-210</strain>
    </source>
</reference>
<dbReference type="VEuPathDB" id="FungiDB:PSTT_10644"/>
<dbReference type="EMBL" id="PKSL01000116">
    <property type="protein sequence ID" value="POW04103.1"/>
    <property type="molecule type" value="Genomic_DNA"/>
</dbReference>
<accession>A0A2S4V3J7</accession>
<keyword evidence="2" id="KW-1185">Reference proteome</keyword>
<evidence type="ECO:0000313" key="1">
    <source>
        <dbReference type="EMBL" id="POW04103.1"/>
    </source>
</evidence>
<comment type="caution">
    <text evidence="1">The sequence shown here is derived from an EMBL/GenBank/DDBJ whole genome shotgun (WGS) entry which is preliminary data.</text>
</comment>
<name>A0A2S4V3J7_9BASI</name>
<gene>
    <name evidence="1" type="ORF">PSTT_10644</name>
</gene>
<evidence type="ECO:0000313" key="2">
    <source>
        <dbReference type="Proteomes" id="UP000239156"/>
    </source>
</evidence>
<dbReference type="AlphaFoldDB" id="A0A2S4V3J7"/>
<protein>
    <submittedName>
        <fullName evidence="1">Uncharacterized protein</fullName>
    </submittedName>
</protein>
<sequence length="80" mass="9165">MDWIANKLRQEAEKEERWVAKEAKAETKRQEDLIKLAEKSHVMVQCLFPHSSATVYDKTVAGLNQASRSALCAKSFRILM</sequence>
<dbReference type="Proteomes" id="UP000239156">
    <property type="component" value="Unassembled WGS sequence"/>
</dbReference>
<proteinExistence type="predicted"/>
<organism evidence="1 2">
    <name type="scientific">Puccinia striiformis</name>
    <dbReference type="NCBI Taxonomy" id="27350"/>
    <lineage>
        <taxon>Eukaryota</taxon>
        <taxon>Fungi</taxon>
        <taxon>Dikarya</taxon>
        <taxon>Basidiomycota</taxon>
        <taxon>Pucciniomycotina</taxon>
        <taxon>Pucciniomycetes</taxon>
        <taxon>Pucciniales</taxon>
        <taxon>Pucciniaceae</taxon>
        <taxon>Puccinia</taxon>
    </lineage>
</organism>